<dbReference type="Proteomes" id="UP000182350">
    <property type="component" value="Unassembled WGS sequence"/>
</dbReference>
<name>A0A1K1WYC9_9GAMM</name>
<evidence type="ECO:0000313" key="2">
    <source>
        <dbReference type="EMBL" id="SFX42382.1"/>
    </source>
</evidence>
<feature type="region of interest" description="Disordered" evidence="1">
    <location>
        <begin position="123"/>
        <end position="143"/>
    </location>
</feature>
<dbReference type="AlphaFoldDB" id="A0A1K1WYC9"/>
<organism evidence="2 3">
    <name type="scientific">Marinospirillum alkaliphilum DSM 21637</name>
    <dbReference type="NCBI Taxonomy" id="1122209"/>
    <lineage>
        <taxon>Bacteria</taxon>
        <taxon>Pseudomonadati</taxon>
        <taxon>Pseudomonadota</taxon>
        <taxon>Gammaproteobacteria</taxon>
        <taxon>Oceanospirillales</taxon>
        <taxon>Oceanospirillaceae</taxon>
        <taxon>Marinospirillum</taxon>
    </lineage>
</organism>
<feature type="compositionally biased region" description="Low complexity" evidence="1">
    <location>
        <begin position="131"/>
        <end position="143"/>
    </location>
</feature>
<proteinExistence type="predicted"/>
<dbReference type="InterPro" id="IPR046493">
    <property type="entry name" value="DUF6586"/>
</dbReference>
<dbReference type="RefSeq" id="WP_072325843.1">
    <property type="nucleotide sequence ID" value="NZ_FPJW01000005.1"/>
</dbReference>
<dbReference type="OrthoDB" id="6121078at2"/>
<dbReference type="Pfam" id="PF20227">
    <property type="entry name" value="DUF6586"/>
    <property type="match status" value="1"/>
</dbReference>
<dbReference type="EMBL" id="FPJW01000005">
    <property type="protein sequence ID" value="SFX42382.1"/>
    <property type="molecule type" value="Genomic_DNA"/>
</dbReference>
<dbReference type="STRING" id="1122209.SAMN02745752_01600"/>
<reference evidence="2 3" key="1">
    <citation type="submission" date="2016-11" db="EMBL/GenBank/DDBJ databases">
        <authorList>
            <person name="Jaros S."/>
            <person name="Januszkiewicz K."/>
            <person name="Wedrychowicz H."/>
        </authorList>
    </citation>
    <scope>NUCLEOTIDE SEQUENCE [LARGE SCALE GENOMIC DNA]</scope>
    <source>
        <strain evidence="2 3">DSM 21637</strain>
    </source>
</reference>
<accession>A0A1K1WYC9</accession>
<evidence type="ECO:0000256" key="1">
    <source>
        <dbReference type="SAM" id="MobiDB-lite"/>
    </source>
</evidence>
<protein>
    <submittedName>
        <fullName evidence="2">Uncharacterized protein</fullName>
    </submittedName>
</protein>
<evidence type="ECO:0000313" key="3">
    <source>
        <dbReference type="Proteomes" id="UP000182350"/>
    </source>
</evidence>
<keyword evidence="3" id="KW-1185">Reference proteome</keyword>
<sequence length="196" mass="21525">MIQAQRLRVNQKLHQARLMQQAAAQPVTDELNQLAWQQACIEAAVLALEAARLAFLRELAAIHRLDVRAVQQAADLRTLAAAREQALPELDQLEAAFNNPQHPLWQLKALLAEVNRIPAPTAAPAAGEWMPEAPATPAASPATPVKSLIPLAQLEETDASKASGPSREMQQLESIKNCLNAMQALIRQLREQLYED</sequence>
<gene>
    <name evidence="2" type="ORF">SAMN02745752_01600</name>
</gene>